<evidence type="ECO:0000313" key="4">
    <source>
        <dbReference type="Ensembl" id="ENSSLUP00000007064.1"/>
    </source>
</evidence>
<dbReference type="Gene3D" id="3.10.100.10">
    <property type="entry name" value="Mannose-Binding Protein A, subunit A"/>
    <property type="match status" value="2"/>
</dbReference>
<dbReference type="InterPro" id="IPR016187">
    <property type="entry name" value="CTDL_fold"/>
</dbReference>
<protein>
    <recommendedName>
        <fullName evidence="3">C-type lectin domain-containing protein</fullName>
    </recommendedName>
</protein>
<evidence type="ECO:0000256" key="2">
    <source>
        <dbReference type="SAM" id="SignalP"/>
    </source>
</evidence>
<name>A0A8D0CQ42_SANLU</name>
<feature type="domain" description="C-type lectin" evidence="3">
    <location>
        <begin position="200"/>
        <end position="305"/>
    </location>
</feature>
<feature type="domain" description="C-type lectin" evidence="3">
    <location>
        <begin position="22"/>
        <end position="125"/>
    </location>
</feature>
<feature type="chain" id="PRO_5034861880" description="C-type lectin domain-containing protein" evidence="2">
    <location>
        <begin position="19"/>
        <end position="320"/>
    </location>
</feature>
<dbReference type="Pfam" id="PF00059">
    <property type="entry name" value="Lectin_C"/>
    <property type="match status" value="2"/>
</dbReference>
<dbReference type="GeneTree" id="ENSGT00940000163911"/>
<dbReference type="AlphaFoldDB" id="A0A8D0CQ42"/>
<organism evidence="4 5">
    <name type="scientific">Sander lucioperca</name>
    <name type="common">Pike-perch</name>
    <name type="synonym">Perca lucioperca</name>
    <dbReference type="NCBI Taxonomy" id="283035"/>
    <lineage>
        <taxon>Eukaryota</taxon>
        <taxon>Metazoa</taxon>
        <taxon>Chordata</taxon>
        <taxon>Craniata</taxon>
        <taxon>Vertebrata</taxon>
        <taxon>Euteleostomi</taxon>
        <taxon>Actinopterygii</taxon>
        <taxon>Neopterygii</taxon>
        <taxon>Teleostei</taxon>
        <taxon>Neoteleostei</taxon>
        <taxon>Acanthomorphata</taxon>
        <taxon>Eupercaria</taxon>
        <taxon>Perciformes</taxon>
        <taxon>Percoidei</taxon>
        <taxon>Percidae</taxon>
        <taxon>Luciopercinae</taxon>
        <taxon>Sander</taxon>
    </lineage>
</organism>
<dbReference type="PANTHER" id="PTHR45784">
    <property type="entry name" value="C-TYPE LECTIN DOMAIN FAMILY 20 MEMBER A-RELATED"/>
    <property type="match status" value="1"/>
</dbReference>
<dbReference type="InterPro" id="IPR016186">
    <property type="entry name" value="C-type_lectin-like/link_sf"/>
</dbReference>
<sequence>FAVPEVAAFWLLLSVCSTEHNKTGKTFHISPTVMTWLDAQSYCRDNHTDLISGVKQLKDFKKQYPNVANQIFWIGLFRDCWSWSDGSSFSFRLWDKDPKKTCAMTTSNGKWSSDDCNNKKPFFCYNGEFIRSLYNGTVHLHLFNDLLYLVVYYKNYGLSTAVNRKCSLPVSPPLSLSSIAAVSSLLSGQCSSIGGQLYEYHFIGKNMTWKAAKEYCRKHHTDLATVSNQADMQRLHNPAKFQAGAWIGLQRDWRWSQPGVEFNESESKWYPGEPNNLGNHENCVWMRNDKWNDISCSYIYEFICYEVAVVVLTGAKQEVR</sequence>
<keyword evidence="1" id="KW-1015">Disulfide bond</keyword>
<dbReference type="SMART" id="SM00034">
    <property type="entry name" value="CLECT"/>
    <property type="match status" value="2"/>
</dbReference>
<feature type="signal peptide" evidence="2">
    <location>
        <begin position="1"/>
        <end position="18"/>
    </location>
</feature>
<accession>A0A8D0CQ42</accession>
<dbReference type="PANTHER" id="PTHR45784:SF3">
    <property type="entry name" value="C-TYPE LECTIN DOMAIN FAMILY 4 MEMBER K-LIKE-RELATED"/>
    <property type="match status" value="1"/>
</dbReference>
<evidence type="ECO:0000313" key="5">
    <source>
        <dbReference type="Proteomes" id="UP000694568"/>
    </source>
</evidence>
<proteinExistence type="predicted"/>
<keyword evidence="5" id="KW-1185">Reference proteome</keyword>
<dbReference type="PROSITE" id="PS50041">
    <property type="entry name" value="C_TYPE_LECTIN_2"/>
    <property type="match status" value="2"/>
</dbReference>
<dbReference type="SUPFAM" id="SSF56436">
    <property type="entry name" value="C-type lectin-like"/>
    <property type="match status" value="2"/>
</dbReference>
<dbReference type="Ensembl" id="ENSSLUT00000007252.1">
    <property type="protein sequence ID" value="ENSSLUP00000007064.1"/>
    <property type="gene ID" value="ENSSLUG00000003197.1"/>
</dbReference>
<evidence type="ECO:0000259" key="3">
    <source>
        <dbReference type="PROSITE" id="PS50041"/>
    </source>
</evidence>
<reference evidence="4" key="2">
    <citation type="submission" date="2025-09" db="UniProtKB">
        <authorList>
            <consortium name="Ensembl"/>
        </authorList>
    </citation>
    <scope>IDENTIFICATION</scope>
</reference>
<dbReference type="Proteomes" id="UP000694568">
    <property type="component" value="Unplaced"/>
</dbReference>
<dbReference type="InterPro" id="IPR001304">
    <property type="entry name" value="C-type_lectin-like"/>
</dbReference>
<reference evidence="4" key="1">
    <citation type="submission" date="2025-08" db="UniProtKB">
        <authorList>
            <consortium name="Ensembl"/>
        </authorList>
    </citation>
    <scope>IDENTIFICATION</scope>
</reference>
<keyword evidence="2" id="KW-0732">Signal</keyword>
<dbReference type="InterPro" id="IPR018378">
    <property type="entry name" value="C-type_lectin_CS"/>
</dbReference>
<evidence type="ECO:0000256" key="1">
    <source>
        <dbReference type="ARBA" id="ARBA00023157"/>
    </source>
</evidence>
<dbReference type="PROSITE" id="PS00615">
    <property type="entry name" value="C_TYPE_LECTIN_1"/>
    <property type="match status" value="1"/>
</dbReference>